<dbReference type="PANTHER" id="PTHR46114:SF1">
    <property type="entry name" value="ZAD DOMAIN-CONTAINING PROTEIN"/>
    <property type="match status" value="1"/>
</dbReference>
<comment type="caution">
    <text evidence="1">The sequence shown here is derived from an EMBL/GenBank/DDBJ whole genome shotgun (WGS) entry which is preliminary data.</text>
</comment>
<evidence type="ECO:0000313" key="1">
    <source>
        <dbReference type="EMBL" id="GFG36034.1"/>
    </source>
</evidence>
<sequence>KQQTIWVKIETKNLLTTGPTFYWYRNHEEELKKFFIKEGELVYCCDILGMIHCLRRDYEPDNCSLFIDSSKSSLMAVLLNNENKLASVPLTHSSSLKECYENLQIVLEKLKHNEHKFLCFACEWDSRAREYLWTVTRWPKRKSLVLGKKHVIKLTLIDPLRVLLLPLHIKLGIMKQFVKAFNRTGPCYRYLIQKFPLLPEAKVNEGVSGGPQIQQLIRDSTFTNSMNGLELQAWELFKEMIIKFMGNFKDRQ</sequence>
<evidence type="ECO:0000313" key="2">
    <source>
        <dbReference type="Proteomes" id="UP000502823"/>
    </source>
</evidence>
<dbReference type="AlphaFoldDB" id="A0A6L2PV08"/>
<dbReference type="EMBL" id="BLKM01000596">
    <property type="protein sequence ID" value="GFG36034.1"/>
    <property type="molecule type" value="Genomic_DNA"/>
</dbReference>
<organism evidence="1 2">
    <name type="scientific">Coptotermes formosanus</name>
    <name type="common">Formosan subterranean termite</name>
    <dbReference type="NCBI Taxonomy" id="36987"/>
    <lineage>
        <taxon>Eukaryota</taxon>
        <taxon>Metazoa</taxon>
        <taxon>Ecdysozoa</taxon>
        <taxon>Arthropoda</taxon>
        <taxon>Hexapoda</taxon>
        <taxon>Insecta</taxon>
        <taxon>Pterygota</taxon>
        <taxon>Neoptera</taxon>
        <taxon>Polyneoptera</taxon>
        <taxon>Dictyoptera</taxon>
        <taxon>Blattodea</taxon>
        <taxon>Blattoidea</taxon>
        <taxon>Termitoidae</taxon>
        <taxon>Rhinotermitidae</taxon>
        <taxon>Coptotermes</taxon>
    </lineage>
</organism>
<accession>A0A6L2PV08</accession>
<proteinExistence type="predicted"/>
<gene>
    <name evidence="1" type="ORF">Cfor_03720</name>
</gene>
<dbReference type="InParanoid" id="A0A6L2PV08"/>
<feature type="non-terminal residue" evidence="1">
    <location>
        <position position="1"/>
    </location>
</feature>
<name>A0A6L2PV08_COPFO</name>
<reference evidence="2" key="1">
    <citation type="submission" date="2020-01" db="EMBL/GenBank/DDBJ databases">
        <title>Draft genome sequence of the Termite Coptotermes fromosanus.</title>
        <authorList>
            <person name="Itakura S."/>
            <person name="Yosikawa Y."/>
            <person name="Umezawa K."/>
        </authorList>
    </citation>
    <scope>NUCLEOTIDE SEQUENCE [LARGE SCALE GENOMIC DNA]</scope>
</reference>
<protein>
    <submittedName>
        <fullName evidence="1">Uncharacterized protein</fullName>
    </submittedName>
</protein>
<dbReference type="OrthoDB" id="8063408at2759"/>
<dbReference type="Proteomes" id="UP000502823">
    <property type="component" value="Unassembled WGS sequence"/>
</dbReference>
<dbReference type="PANTHER" id="PTHR46114">
    <property type="entry name" value="APPLE DOMAIN-CONTAINING PROTEIN"/>
    <property type="match status" value="1"/>
</dbReference>
<keyword evidence="2" id="KW-1185">Reference proteome</keyword>